<dbReference type="PANTHER" id="PTHR47444:SF1">
    <property type="entry name" value="EXPRESSED PROTEIN"/>
    <property type="match status" value="1"/>
</dbReference>
<comment type="caution">
    <text evidence="6">The sequence shown here is derived from an EMBL/GenBank/DDBJ whole genome shotgun (WGS) entry which is preliminary data.</text>
</comment>
<evidence type="ECO:0000256" key="1">
    <source>
        <dbReference type="ARBA" id="ARBA00022723"/>
    </source>
</evidence>
<protein>
    <recommendedName>
        <fullName evidence="5">C2H2-type domain-containing protein</fullName>
    </recommendedName>
</protein>
<dbReference type="InterPro" id="IPR003604">
    <property type="entry name" value="Matrin/U1-like-C_Znf_C2H2"/>
</dbReference>
<evidence type="ECO:0000259" key="5">
    <source>
        <dbReference type="PROSITE" id="PS00028"/>
    </source>
</evidence>
<feature type="region of interest" description="Disordered" evidence="4">
    <location>
        <begin position="1"/>
        <end position="63"/>
    </location>
</feature>
<dbReference type="SUPFAM" id="SSF57667">
    <property type="entry name" value="beta-beta-alpha zinc fingers"/>
    <property type="match status" value="1"/>
</dbReference>
<accession>A0A250XK44</accession>
<dbReference type="Proteomes" id="UP000232323">
    <property type="component" value="Unassembled WGS sequence"/>
</dbReference>
<keyword evidence="2" id="KW-0863">Zinc-finger</keyword>
<dbReference type="InterPro" id="IPR022755">
    <property type="entry name" value="Znf_C2H2_jaz"/>
</dbReference>
<keyword evidence="3" id="KW-0862">Zinc</keyword>
<dbReference type="SMART" id="SM00451">
    <property type="entry name" value="ZnF_U1"/>
    <property type="match status" value="1"/>
</dbReference>
<reference evidence="6 7" key="1">
    <citation type="submission" date="2017-08" db="EMBL/GenBank/DDBJ databases">
        <title>Acidophilic green algal genome provides insights into adaptation to an acidic environment.</title>
        <authorList>
            <person name="Hirooka S."/>
            <person name="Hirose Y."/>
            <person name="Kanesaki Y."/>
            <person name="Higuchi S."/>
            <person name="Fujiwara T."/>
            <person name="Onuma R."/>
            <person name="Era A."/>
            <person name="Ohbayashi R."/>
            <person name="Uzuka A."/>
            <person name="Nozaki H."/>
            <person name="Yoshikawa H."/>
            <person name="Miyagishima S.Y."/>
        </authorList>
    </citation>
    <scope>NUCLEOTIDE SEQUENCE [LARGE SCALE GENOMIC DNA]</scope>
    <source>
        <strain evidence="6 7">NIES-2499</strain>
    </source>
</reference>
<dbReference type="AlphaFoldDB" id="A0A250XK44"/>
<feature type="compositionally biased region" description="Basic residues" evidence="4">
    <location>
        <begin position="13"/>
        <end position="24"/>
    </location>
</feature>
<sequence length="140" mass="15480">MPPGKRAVGSSHKQGKKPNKQHLRSKFESRHIDQVWEDIRKGPGQVHESGKSGPRGTTSKVELDEDVPGYGKFYCIACSRYFQSATAQADHDATKPHKRRVKMLMTTARPHNQRDADTAGGLGTADNGPKLRSADQMMVL</sequence>
<dbReference type="OrthoDB" id="24683at2759"/>
<evidence type="ECO:0000256" key="3">
    <source>
        <dbReference type="ARBA" id="ARBA00022833"/>
    </source>
</evidence>
<gene>
    <name evidence="6" type="ORF">CEUSTIGMA_g10869.t1</name>
</gene>
<dbReference type="GO" id="GO:0003676">
    <property type="term" value="F:nucleic acid binding"/>
    <property type="evidence" value="ECO:0007669"/>
    <property type="project" value="InterPro"/>
</dbReference>
<evidence type="ECO:0000313" key="7">
    <source>
        <dbReference type="Proteomes" id="UP000232323"/>
    </source>
</evidence>
<dbReference type="InterPro" id="IPR036236">
    <property type="entry name" value="Znf_C2H2_sf"/>
</dbReference>
<dbReference type="PROSITE" id="PS00028">
    <property type="entry name" value="ZINC_FINGER_C2H2_1"/>
    <property type="match status" value="1"/>
</dbReference>
<dbReference type="PANTHER" id="PTHR47444">
    <property type="entry name" value="EXPRESSED PROTEIN"/>
    <property type="match status" value="1"/>
</dbReference>
<feature type="region of interest" description="Disordered" evidence="4">
    <location>
        <begin position="106"/>
        <end position="140"/>
    </location>
</feature>
<organism evidence="6 7">
    <name type="scientific">Chlamydomonas eustigma</name>
    <dbReference type="NCBI Taxonomy" id="1157962"/>
    <lineage>
        <taxon>Eukaryota</taxon>
        <taxon>Viridiplantae</taxon>
        <taxon>Chlorophyta</taxon>
        <taxon>core chlorophytes</taxon>
        <taxon>Chlorophyceae</taxon>
        <taxon>CS clade</taxon>
        <taxon>Chlamydomonadales</taxon>
        <taxon>Chlamydomonadaceae</taxon>
        <taxon>Chlamydomonas</taxon>
    </lineage>
</organism>
<evidence type="ECO:0000256" key="2">
    <source>
        <dbReference type="ARBA" id="ARBA00022771"/>
    </source>
</evidence>
<dbReference type="Pfam" id="PF12171">
    <property type="entry name" value="zf-C2H2_jaz"/>
    <property type="match status" value="1"/>
</dbReference>
<evidence type="ECO:0000256" key="4">
    <source>
        <dbReference type="SAM" id="MobiDB-lite"/>
    </source>
</evidence>
<feature type="domain" description="C2H2-type" evidence="5">
    <location>
        <begin position="75"/>
        <end position="97"/>
    </location>
</feature>
<feature type="compositionally biased region" description="Basic and acidic residues" evidence="4">
    <location>
        <begin position="25"/>
        <end position="41"/>
    </location>
</feature>
<name>A0A250XK44_9CHLO</name>
<dbReference type="STRING" id="1157962.A0A250XK44"/>
<dbReference type="EMBL" id="BEGY01000099">
    <property type="protein sequence ID" value="GAX83444.1"/>
    <property type="molecule type" value="Genomic_DNA"/>
</dbReference>
<keyword evidence="1" id="KW-0479">Metal-binding</keyword>
<dbReference type="GO" id="GO:0008270">
    <property type="term" value="F:zinc ion binding"/>
    <property type="evidence" value="ECO:0007669"/>
    <property type="project" value="UniProtKB-KW"/>
</dbReference>
<evidence type="ECO:0000313" key="6">
    <source>
        <dbReference type="EMBL" id="GAX83444.1"/>
    </source>
</evidence>
<dbReference type="Gene3D" id="3.30.160.60">
    <property type="entry name" value="Classic Zinc Finger"/>
    <property type="match status" value="1"/>
</dbReference>
<keyword evidence="7" id="KW-1185">Reference proteome</keyword>
<proteinExistence type="predicted"/>
<dbReference type="InterPro" id="IPR013087">
    <property type="entry name" value="Znf_C2H2_type"/>
</dbReference>